<dbReference type="GO" id="GO:0006310">
    <property type="term" value="P:DNA recombination"/>
    <property type="evidence" value="ECO:0007669"/>
    <property type="project" value="UniProtKB-KW"/>
</dbReference>
<dbReference type="GO" id="GO:0015074">
    <property type="term" value="P:DNA integration"/>
    <property type="evidence" value="ECO:0007669"/>
    <property type="project" value="UniProtKB-KW"/>
</dbReference>
<feature type="domain" description="Core-binding (CB)" evidence="7">
    <location>
        <begin position="58"/>
        <end position="142"/>
    </location>
</feature>
<reference evidence="9" key="2">
    <citation type="submission" date="2019-02" db="EMBL/GenBank/DDBJ databases">
        <title>Granulicella sibirica sp. nov., a psychrotolerant acidobacterium isolated from an organic soil layer in forested tundra, West Siberia.</title>
        <authorList>
            <person name="Oshkin I.Y."/>
            <person name="Kulichevskaya I.S."/>
            <person name="Rijpstra W.I.C."/>
            <person name="Sinninghe Damste J.S."/>
            <person name="Rakitin A.L."/>
            <person name="Ravin N.V."/>
            <person name="Dedysh S.N."/>
        </authorList>
    </citation>
    <scope>NUCLEOTIDE SEQUENCE [LARGE SCALE GENOMIC DNA]</scope>
    <source>
        <strain evidence="9">AF10</strain>
    </source>
</reference>
<sequence length="376" mass="42815">MAIFKRGSTYYFEFVYGGRRYCRSTKVKSQRAAGEIERAFRTALAKGDVGIVDRQKVPTFGEFSVRFMEAIRVRSAEKPATVRFYADRTTRLLKYRPLREARLDAIDEALIERYVTARRAVVLPASCNRELATLRRALRLAEDWKIITKAPRIRLLKGEHQRTFVLSHQEEARYLAACPPLLRDVASIMLDSGLRIGELLNLRWEDIRFDPTGAARFGSLRVTSGKSRNAQRTLSLTARASRVLFARRKVSKSPFVFPGKSLEAPILVTSLNHLHSKVREPLLQGKRIQEFPAEFVLHGLRHTFLTRLGEAGTDAFTIMRLAGHSSVTVSQRYVHPTPESCETAFERLEALNGRANERLEGKESHQSSHQQFFQTA</sequence>
<dbReference type="PROSITE" id="PS51900">
    <property type="entry name" value="CB"/>
    <property type="match status" value="1"/>
</dbReference>
<evidence type="ECO:0000256" key="4">
    <source>
        <dbReference type="ARBA" id="ARBA00023172"/>
    </source>
</evidence>
<dbReference type="PROSITE" id="PS51898">
    <property type="entry name" value="TYR_RECOMBINASE"/>
    <property type="match status" value="1"/>
</dbReference>
<keyword evidence="4" id="KW-0233">DNA recombination</keyword>
<keyword evidence="9" id="KW-1185">Reference proteome</keyword>
<dbReference type="PANTHER" id="PTHR30349:SF64">
    <property type="entry name" value="PROPHAGE INTEGRASE INTD-RELATED"/>
    <property type="match status" value="1"/>
</dbReference>
<evidence type="ECO:0000256" key="5">
    <source>
        <dbReference type="PROSITE-ProRule" id="PRU01248"/>
    </source>
</evidence>
<dbReference type="InterPro" id="IPR011010">
    <property type="entry name" value="DNA_brk_join_enz"/>
</dbReference>
<dbReference type="Gene3D" id="1.10.150.130">
    <property type="match status" value="1"/>
</dbReference>
<evidence type="ECO:0000313" key="8">
    <source>
        <dbReference type="EMBL" id="RXH57644.1"/>
    </source>
</evidence>
<evidence type="ECO:0000259" key="6">
    <source>
        <dbReference type="PROSITE" id="PS51898"/>
    </source>
</evidence>
<dbReference type="AlphaFoldDB" id="A0A4V1L611"/>
<dbReference type="Gene3D" id="1.10.443.10">
    <property type="entry name" value="Intergrase catalytic core"/>
    <property type="match status" value="1"/>
</dbReference>
<dbReference type="InterPro" id="IPR010998">
    <property type="entry name" value="Integrase_recombinase_N"/>
</dbReference>
<accession>A0A4V1L611</accession>
<evidence type="ECO:0000256" key="1">
    <source>
        <dbReference type="ARBA" id="ARBA00008857"/>
    </source>
</evidence>
<name>A0A4V1L611_9BACT</name>
<dbReference type="InterPro" id="IPR044068">
    <property type="entry name" value="CB"/>
</dbReference>
<dbReference type="CDD" id="cd00796">
    <property type="entry name" value="INT_Rci_Hp1_C"/>
    <property type="match status" value="1"/>
</dbReference>
<evidence type="ECO:0000259" key="7">
    <source>
        <dbReference type="PROSITE" id="PS51900"/>
    </source>
</evidence>
<evidence type="ECO:0000256" key="2">
    <source>
        <dbReference type="ARBA" id="ARBA00022908"/>
    </source>
</evidence>
<dbReference type="Proteomes" id="UP000289437">
    <property type="component" value="Unassembled WGS sequence"/>
</dbReference>
<gene>
    <name evidence="8" type="ORF">GRAN_0954</name>
</gene>
<dbReference type="InterPro" id="IPR013762">
    <property type="entry name" value="Integrase-like_cat_sf"/>
</dbReference>
<comment type="caution">
    <text evidence="8">The sequence shown here is derived from an EMBL/GenBank/DDBJ whole genome shotgun (WGS) entry which is preliminary data.</text>
</comment>
<reference evidence="8 9" key="1">
    <citation type="submission" date="2018-11" db="EMBL/GenBank/DDBJ databases">
        <authorList>
            <person name="Mardanov A.V."/>
            <person name="Ravin N.V."/>
            <person name="Dedysh S.N."/>
        </authorList>
    </citation>
    <scope>NUCLEOTIDE SEQUENCE [LARGE SCALE GENOMIC DNA]</scope>
    <source>
        <strain evidence="8 9">AF10</strain>
    </source>
</reference>
<evidence type="ECO:0000256" key="3">
    <source>
        <dbReference type="ARBA" id="ARBA00023125"/>
    </source>
</evidence>
<organism evidence="8 9">
    <name type="scientific">Granulicella sibirica</name>
    <dbReference type="NCBI Taxonomy" id="2479048"/>
    <lineage>
        <taxon>Bacteria</taxon>
        <taxon>Pseudomonadati</taxon>
        <taxon>Acidobacteriota</taxon>
        <taxon>Terriglobia</taxon>
        <taxon>Terriglobales</taxon>
        <taxon>Acidobacteriaceae</taxon>
        <taxon>Granulicella</taxon>
    </lineage>
</organism>
<dbReference type="InterPro" id="IPR002104">
    <property type="entry name" value="Integrase_catalytic"/>
</dbReference>
<evidence type="ECO:0000313" key="9">
    <source>
        <dbReference type="Proteomes" id="UP000289437"/>
    </source>
</evidence>
<proteinExistence type="inferred from homology"/>
<dbReference type="EMBL" id="RDSM01000001">
    <property type="protein sequence ID" value="RXH57644.1"/>
    <property type="molecule type" value="Genomic_DNA"/>
</dbReference>
<comment type="similarity">
    <text evidence="1">Belongs to the 'phage' integrase family.</text>
</comment>
<dbReference type="PANTHER" id="PTHR30349">
    <property type="entry name" value="PHAGE INTEGRASE-RELATED"/>
    <property type="match status" value="1"/>
</dbReference>
<keyword evidence="2" id="KW-0229">DNA integration</keyword>
<protein>
    <submittedName>
        <fullName evidence="8">Integrase</fullName>
    </submittedName>
</protein>
<dbReference type="InterPro" id="IPR050090">
    <property type="entry name" value="Tyrosine_recombinase_XerCD"/>
</dbReference>
<feature type="domain" description="Tyr recombinase" evidence="6">
    <location>
        <begin position="161"/>
        <end position="346"/>
    </location>
</feature>
<dbReference type="Pfam" id="PF00589">
    <property type="entry name" value="Phage_integrase"/>
    <property type="match status" value="1"/>
</dbReference>
<keyword evidence="3 5" id="KW-0238">DNA-binding</keyword>
<dbReference type="GO" id="GO:0003677">
    <property type="term" value="F:DNA binding"/>
    <property type="evidence" value="ECO:0007669"/>
    <property type="project" value="UniProtKB-UniRule"/>
</dbReference>
<dbReference type="SUPFAM" id="SSF56349">
    <property type="entry name" value="DNA breaking-rejoining enzymes"/>
    <property type="match status" value="1"/>
</dbReference>